<keyword evidence="1" id="KW-0472">Membrane</keyword>
<feature type="domain" description="YdbS-like PH" evidence="2">
    <location>
        <begin position="401"/>
        <end position="481"/>
    </location>
</feature>
<feature type="transmembrane region" description="Helical" evidence="1">
    <location>
        <begin position="45"/>
        <end position="66"/>
    </location>
</feature>
<dbReference type="EMBL" id="JWIR02000037">
    <property type="protein sequence ID" value="KKB39766.1"/>
    <property type="molecule type" value="Genomic_DNA"/>
</dbReference>
<feature type="transmembrane region" description="Helical" evidence="1">
    <location>
        <begin position="360"/>
        <end position="378"/>
    </location>
</feature>
<dbReference type="AlphaFoldDB" id="A0A0F5I2L6"/>
<keyword evidence="4" id="KW-1185">Reference proteome</keyword>
<dbReference type="OrthoDB" id="2195155at2"/>
<feature type="domain" description="YdbS-like PH" evidence="2">
    <location>
        <begin position="254"/>
        <end position="332"/>
    </location>
</feature>
<evidence type="ECO:0000256" key="1">
    <source>
        <dbReference type="SAM" id="Phobius"/>
    </source>
</evidence>
<feature type="transmembrane region" description="Helical" evidence="1">
    <location>
        <begin position="183"/>
        <end position="204"/>
    </location>
</feature>
<dbReference type="PANTHER" id="PTHR34473:SF2">
    <property type="entry name" value="UPF0699 TRANSMEMBRANE PROTEIN YDBT"/>
    <property type="match status" value="1"/>
</dbReference>
<dbReference type="Proteomes" id="UP000031563">
    <property type="component" value="Unassembled WGS sequence"/>
</dbReference>
<sequence>MSERKKLHPASVLLTALKELKELIIPVVVLLFLGDGEGSSIWRYLPLAAIGAAVLFIIVSSVVRWWRFTYWVEESELRIEYGLFVKKKRYIPIERIQSLDVSQGVLHQVFRLMKVKVETAGSSQGSKSEAELTAIGIEEAKSLQEAIQREKRRKKQVVEQEETSSYEKEEETQAFYRAHFTDLLLLAATSGGVGVVISAAAAFLSQFQEVIPYEAIFEEASHFVQLGAIFVAVSAFFVLLFAWIISFILTLLKYANFTLRKGEEDLIIQKGLLEKQQMTIPFNRIQGITVIENPLRQMLGFCMVRLESAGGAALEEGNMNTVIMPMIRKKKALPMLSELFPSYDFAVEFQGAPLRAAGRYMIRACLYIVIPVVLVIVLLWPLGLWALTALLLAAAYGYMCYKSAGWHIHEGQLAIRSRSLALHTSFMQKNRIQSLELSRTWRQRQRELATVRATIKSGMAGKEVRMVDVSSSEAKSIYSWYGTKKRE</sequence>
<proteinExistence type="predicted"/>
<dbReference type="PIRSF" id="PIRSF026631">
    <property type="entry name" value="UCP026631"/>
    <property type="match status" value="1"/>
</dbReference>
<organism evidence="3 4">
    <name type="scientific">Bacillus thermotolerans</name>
    <name type="common">Quasibacillus thermotolerans</name>
    <dbReference type="NCBI Taxonomy" id="1221996"/>
    <lineage>
        <taxon>Bacteria</taxon>
        <taxon>Bacillati</taxon>
        <taxon>Bacillota</taxon>
        <taxon>Bacilli</taxon>
        <taxon>Bacillales</taxon>
        <taxon>Bacillaceae</taxon>
        <taxon>Bacillus</taxon>
    </lineage>
</organism>
<name>A0A0F5I2L6_BACTR</name>
<gene>
    <name evidence="3" type="ORF">QY95_01983</name>
</gene>
<dbReference type="InterPro" id="IPR014529">
    <property type="entry name" value="UCP026631"/>
</dbReference>
<protein>
    <submittedName>
        <fullName evidence="3">YdbT like protein</fullName>
    </submittedName>
</protein>
<dbReference type="InterPro" id="IPR005182">
    <property type="entry name" value="YdbS-like_PH"/>
</dbReference>
<dbReference type="RefSeq" id="WP_040047474.1">
    <property type="nucleotide sequence ID" value="NZ_JWIR02000037.1"/>
</dbReference>
<keyword evidence="1" id="KW-1133">Transmembrane helix</keyword>
<dbReference type="PANTHER" id="PTHR34473">
    <property type="entry name" value="UPF0699 TRANSMEMBRANE PROTEIN YDBS"/>
    <property type="match status" value="1"/>
</dbReference>
<evidence type="ECO:0000313" key="3">
    <source>
        <dbReference type="EMBL" id="KKB39766.1"/>
    </source>
</evidence>
<feature type="domain" description="YdbS-like PH" evidence="2">
    <location>
        <begin position="65"/>
        <end position="147"/>
    </location>
</feature>
<keyword evidence="1" id="KW-0812">Transmembrane</keyword>
<reference evidence="3" key="1">
    <citation type="submission" date="2015-02" db="EMBL/GenBank/DDBJ databases">
        <title>Genome Assembly of Bacillaceae bacterium MTCC 8252.</title>
        <authorList>
            <person name="Verma A."/>
            <person name="Khatri I."/>
            <person name="Mual P."/>
            <person name="Subramanian S."/>
            <person name="Krishnamurthi S."/>
        </authorList>
    </citation>
    <scope>NUCLEOTIDE SEQUENCE [LARGE SCALE GENOMIC DNA]</scope>
    <source>
        <strain evidence="3">MTCC 8252</strain>
    </source>
</reference>
<comment type="caution">
    <text evidence="3">The sequence shown here is derived from an EMBL/GenBank/DDBJ whole genome shotgun (WGS) entry which is preliminary data.</text>
</comment>
<dbReference type="STRING" id="1221996.QY95_01983"/>
<evidence type="ECO:0000313" key="4">
    <source>
        <dbReference type="Proteomes" id="UP000031563"/>
    </source>
</evidence>
<dbReference type="Pfam" id="PF03703">
    <property type="entry name" value="bPH_2"/>
    <property type="match status" value="3"/>
</dbReference>
<accession>A0A0F5I2L6</accession>
<evidence type="ECO:0000259" key="2">
    <source>
        <dbReference type="Pfam" id="PF03703"/>
    </source>
</evidence>
<feature type="transmembrane region" description="Helical" evidence="1">
    <location>
        <begin position="224"/>
        <end position="252"/>
    </location>
</feature>